<comment type="caution">
    <text evidence="1">The sequence shown here is derived from an EMBL/GenBank/DDBJ whole genome shotgun (WGS) entry which is preliminary data.</text>
</comment>
<evidence type="ECO:0000313" key="1">
    <source>
        <dbReference type="EMBL" id="MER2249507.1"/>
    </source>
</evidence>
<sequence>MPNEAKRAELALKALDAYLHEQSDIRRWCYRPPAEEIGKSDIIDLVTDLLLLAERKGFNPSEVTRMAEEHLRAEGRRKC</sequence>
<organism evidence="1 2">
    <name type="scientific">Methylorubrum podarium</name>
    <dbReference type="NCBI Taxonomy" id="200476"/>
    <lineage>
        <taxon>Bacteria</taxon>
        <taxon>Pseudomonadati</taxon>
        <taxon>Pseudomonadota</taxon>
        <taxon>Alphaproteobacteria</taxon>
        <taxon>Hyphomicrobiales</taxon>
        <taxon>Methylobacteriaceae</taxon>
        <taxon>Methylorubrum</taxon>
    </lineage>
</organism>
<dbReference type="EMBL" id="JBELQE010000040">
    <property type="protein sequence ID" value="MER2249507.1"/>
    <property type="molecule type" value="Genomic_DNA"/>
</dbReference>
<proteinExistence type="predicted"/>
<evidence type="ECO:0000313" key="2">
    <source>
        <dbReference type="Proteomes" id="UP001480955"/>
    </source>
</evidence>
<evidence type="ECO:0008006" key="3">
    <source>
        <dbReference type="Google" id="ProtNLM"/>
    </source>
</evidence>
<keyword evidence="2" id="KW-1185">Reference proteome</keyword>
<accession>A0ABV1QJE4</accession>
<reference evidence="1 2" key="1">
    <citation type="submission" date="2024-06" db="EMBL/GenBank/DDBJ databases">
        <authorList>
            <person name="Campbell A.G."/>
        </authorList>
    </citation>
    <scope>NUCLEOTIDE SEQUENCE [LARGE SCALE GENOMIC DNA]</scope>
    <source>
        <strain evidence="1 2">EM12</strain>
    </source>
</reference>
<name>A0ABV1QJE4_9HYPH</name>
<protein>
    <recommendedName>
        <fullName evidence="3">NTP pyrophosphohydrolase MazG putative catalytic core domain-containing protein</fullName>
    </recommendedName>
</protein>
<gene>
    <name evidence="1" type="ORF">ABS772_06210</name>
</gene>
<dbReference type="Proteomes" id="UP001480955">
    <property type="component" value="Unassembled WGS sequence"/>
</dbReference>
<dbReference type="RefSeq" id="WP_350393001.1">
    <property type="nucleotide sequence ID" value="NZ_JBELQE010000040.1"/>
</dbReference>